<protein>
    <submittedName>
        <fullName evidence="9">Cation transporter</fullName>
    </submittedName>
</protein>
<feature type="transmembrane region" description="Helical" evidence="7">
    <location>
        <begin position="34"/>
        <end position="62"/>
    </location>
</feature>
<feature type="transmembrane region" description="Helical" evidence="7">
    <location>
        <begin position="415"/>
        <end position="437"/>
    </location>
</feature>
<keyword evidence="5 7" id="KW-1133">Transmembrane helix</keyword>
<dbReference type="AlphaFoldDB" id="W0I9R7"/>
<evidence type="ECO:0000313" key="9">
    <source>
        <dbReference type="EMBL" id="AHF81220.1"/>
    </source>
</evidence>
<sequence length="439" mass="47451">MKLKNEKLRDGIIALIITLFYILSFHLSQAMLTLLLLVVAFVLFFTELIPIAFTALMVPVVLSITRILDASSAFLYFGYKWVIVFLFMFMVGEGLFRTGAAQKIGGIIVRVAGKSEIKLMLLIMIVAAVMSGFLSNTATTVALIPIVVASAYSAGISSKRLLLPLAWAASLGGTLTVIGTPPNGIVNSILEELNMKPFGFFEFGKIGLPLVVIGIALSVTVGRKFLPSVETKFEGKSFEDVEELRTEKMWLAVVIFILTIASMMLKLLPYQTAAALGALLMVAFGIITPKEALNSVSWTTVFLFAGMLPLSKAMETTKAAEMIGNSVVSHVNNPYLILLSVMFIAFILGNSMSHTATTAILSPLAVSIAQAGNISPYPLLMAIAMTSSIGFWTPISTPPNTIVFGSGGYTFMDYIKAGAVIEIILFAMLFILIPMFYPF</sequence>
<gene>
    <name evidence="9" type="ORF">TES1_1845</name>
</gene>
<feature type="transmembrane region" description="Helical" evidence="7">
    <location>
        <begin position="295"/>
        <end position="314"/>
    </location>
</feature>
<feature type="transmembrane region" description="Helical" evidence="7">
    <location>
        <begin position="119"/>
        <end position="149"/>
    </location>
</feature>
<dbReference type="RefSeq" id="WP_051408218.1">
    <property type="nucleotide sequence ID" value="NZ_CP006965.1"/>
</dbReference>
<dbReference type="PROSITE" id="PS01271">
    <property type="entry name" value="NA_SULFATE"/>
    <property type="match status" value="1"/>
</dbReference>
<evidence type="ECO:0000256" key="3">
    <source>
        <dbReference type="ARBA" id="ARBA00022692"/>
    </source>
</evidence>
<feature type="transmembrane region" description="Helical" evidence="7">
    <location>
        <begin position="12"/>
        <end position="28"/>
    </location>
</feature>
<dbReference type="Proteomes" id="UP000019027">
    <property type="component" value="Chromosome"/>
</dbReference>
<keyword evidence="3 7" id="KW-0812">Transmembrane</keyword>
<dbReference type="STRING" id="582419.TES1_1845"/>
<evidence type="ECO:0000256" key="5">
    <source>
        <dbReference type="ARBA" id="ARBA00022989"/>
    </source>
</evidence>
<accession>W0I9R7</accession>
<keyword evidence="10" id="KW-1185">Reference proteome</keyword>
<evidence type="ECO:0000313" key="10">
    <source>
        <dbReference type="Proteomes" id="UP000019027"/>
    </source>
</evidence>
<feature type="transmembrane region" description="Helical" evidence="7">
    <location>
        <begin position="206"/>
        <end position="226"/>
    </location>
</feature>
<dbReference type="InterPro" id="IPR051679">
    <property type="entry name" value="DASS-Related_Transporters"/>
</dbReference>
<dbReference type="InterPro" id="IPR031312">
    <property type="entry name" value="Na/sul_symport_CS"/>
</dbReference>
<dbReference type="InterPro" id="IPR004680">
    <property type="entry name" value="Cit_transptr-like_dom"/>
</dbReference>
<organism evidence="9 10">
    <name type="scientific">Thermococcus paralvinellae</name>
    <dbReference type="NCBI Taxonomy" id="582419"/>
    <lineage>
        <taxon>Archaea</taxon>
        <taxon>Methanobacteriati</taxon>
        <taxon>Methanobacteriota</taxon>
        <taxon>Thermococci</taxon>
        <taxon>Thermococcales</taxon>
        <taxon>Thermococcaceae</taxon>
        <taxon>Thermococcus</taxon>
    </lineage>
</organism>
<dbReference type="PANTHER" id="PTHR43652">
    <property type="entry name" value="BASIC AMINO ACID ANTIPORTER YFCC-RELATED"/>
    <property type="match status" value="1"/>
</dbReference>
<evidence type="ECO:0000256" key="2">
    <source>
        <dbReference type="ARBA" id="ARBA00022448"/>
    </source>
</evidence>
<comment type="subcellular location">
    <subcellularLocation>
        <location evidence="1">Membrane</location>
        <topology evidence="1">Multi-pass membrane protein</topology>
    </subcellularLocation>
</comment>
<dbReference type="GeneID" id="24907025"/>
<dbReference type="GO" id="GO:0005886">
    <property type="term" value="C:plasma membrane"/>
    <property type="evidence" value="ECO:0007669"/>
    <property type="project" value="TreeGrafter"/>
</dbReference>
<dbReference type="KEGG" id="ths:TES1_1845"/>
<proteinExistence type="predicted"/>
<dbReference type="EMBL" id="CP006965">
    <property type="protein sequence ID" value="AHF81220.1"/>
    <property type="molecule type" value="Genomic_DNA"/>
</dbReference>
<reference evidence="9 10" key="1">
    <citation type="journal article" date="2014" name="Int. J. Syst. Evol. Microbiol.">
        <title>Thermococcus paralvinellae sp. nov. and Thermococcus cleftensis sp. nov. of hyperthermophilic heterotrophs from deep-sea hydrothermal vents.</title>
        <authorList>
            <person name="Hensley S.A."/>
            <person name="Jung J.H."/>
            <person name="Park C.S."/>
            <person name="Holden J.F."/>
        </authorList>
    </citation>
    <scope>NUCLEOTIDE SEQUENCE [LARGE SCALE GENOMIC DNA]</scope>
    <source>
        <strain evidence="9 10">ES1</strain>
    </source>
</reference>
<evidence type="ECO:0000256" key="1">
    <source>
        <dbReference type="ARBA" id="ARBA00004141"/>
    </source>
</evidence>
<evidence type="ECO:0000256" key="7">
    <source>
        <dbReference type="SAM" id="Phobius"/>
    </source>
</evidence>
<feature type="transmembrane region" description="Helical" evidence="7">
    <location>
        <begin position="161"/>
        <end position="186"/>
    </location>
</feature>
<feature type="transmembrane region" description="Helical" evidence="7">
    <location>
        <begin position="247"/>
        <end position="264"/>
    </location>
</feature>
<evidence type="ECO:0000259" key="8">
    <source>
        <dbReference type="Pfam" id="PF03600"/>
    </source>
</evidence>
<dbReference type="CDD" id="cd01115">
    <property type="entry name" value="SLC13_permease"/>
    <property type="match status" value="1"/>
</dbReference>
<dbReference type="OrthoDB" id="98132at2157"/>
<dbReference type="PANTHER" id="PTHR43652:SF1">
    <property type="entry name" value="RESPONSE REGULATOR"/>
    <property type="match status" value="1"/>
</dbReference>
<evidence type="ECO:0000256" key="4">
    <source>
        <dbReference type="ARBA" id="ARBA00022737"/>
    </source>
</evidence>
<name>W0I9R7_9EURY</name>
<keyword evidence="6 7" id="KW-0472">Membrane</keyword>
<feature type="transmembrane region" description="Helical" evidence="7">
    <location>
        <begin position="334"/>
        <end position="353"/>
    </location>
</feature>
<dbReference type="HOGENOM" id="CLU_005170_6_4_2"/>
<evidence type="ECO:0000256" key="6">
    <source>
        <dbReference type="ARBA" id="ARBA00023136"/>
    </source>
</evidence>
<keyword evidence="2" id="KW-0813">Transport</keyword>
<feature type="domain" description="Citrate transporter-like" evidence="8">
    <location>
        <begin position="41"/>
        <end position="372"/>
    </location>
</feature>
<dbReference type="GO" id="GO:0055085">
    <property type="term" value="P:transmembrane transport"/>
    <property type="evidence" value="ECO:0007669"/>
    <property type="project" value="InterPro"/>
</dbReference>
<dbReference type="Pfam" id="PF03600">
    <property type="entry name" value="CitMHS"/>
    <property type="match status" value="1"/>
</dbReference>
<feature type="transmembrane region" description="Helical" evidence="7">
    <location>
        <begin position="74"/>
        <end position="92"/>
    </location>
</feature>
<keyword evidence="4" id="KW-0677">Repeat</keyword>